<name>A0A563ELD5_9PSEU</name>
<gene>
    <name evidence="1" type="ORF">FKR81_31910</name>
</gene>
<dbReference type="RefSeq" id="WP_146357655.1">
    <property type="nucleotide sequence ID" value="NZ_VOBR01000025.1"/>
</dbReference>
<reference evidence="1 2" key="1">
    <citation type="submission" date="2019-07" db="EMBL/GenBank/DDBJ databases">
        <title>Lentzea xizangensis sp. nov., isolated from Qinghai-Tibetan Plateau Soils.</title>
        <authorList>
            <person name="Huang J."/>
        </authorList>
    </citation>
    <scope>NUCLEOTIDE SEQUENCE [LARGE SCALE GENOMIC DNA]</scope>
    <source>
        <strain evidence="1 2">FXJ1.1311</strain>
    </source>
</reference>
<dbReference type="OrthoDB" id="9796999at2"/>
<evidence type="ECO:0008006" key="3">
    <source>
        <dbReference type="Google" id="ProtNLM"/>
    </source>
</evidence>
<comment type="caution">
    <text evidence="1">The sequence shown here is derived from an EMBL/GenBank/DDBJ whole genome shotgun (WGS) entry which is preliminary data.</text>
</comment>
<protein>
    <recommendedName>
        <fullName evidence="3">Bacteriocin-protection protein</fullName>
    </recommendedName>
</protein>
<proteinExistence type="predicted"/>
<dbReference type="Proteomes" id="UP000316639">
    <property type="component" value="Unassembled WGS sequence"/>
</dbReference>
<evidence type="ECO:0000313" key="2">
    <source>
        <dbReference type="Proteomes" id="UP000316639"/>
    </source>
</evidence>
<sequence length="182" mass="21121">MITFHARTTDEWRTWLEQNGQEAEEIWLIIHHADSPTPSPRYHEAIEHALCFGWIDGLHRKRDEHSSQLRFTPRTPRSSWSAVNRERARRMTEQGLMTDAGQATIDLAKAKGTWEVDATMPAELRDLLANNNTASSNFDRFPPSSKRLILEWIATAKKPETRQKRITQTVELAERNVRANHR</sequence>
<dbReference type="EMBL" id="VOBR01000025">
    <property type="protein sequence ID" value="TWP47565.1"/>
    <property type="molecule type" value="Genomic_DNA"/>
</dbReference>
<keyword evidence="2" id="KW-1185">Reference proteome</keyword>
<accession>A0A563ELD5</accession>
<evidence type="ECO:0000313" key="1">
    <source>
        <dbReference type="EMBL" id="TWP47565.1"/>
    </source>
</evidence>
<dbReference type="Pfam" id="PF13376">
    <property type="entry name" value="OmdA"/>
    <property type="match status" value="1"/>
</dbReference>
<organism evidence="1 2">
    <name type="scientific">Lentzea tibetensis</name>
    <dbReference type="NCBI Taxonomy" id="2591470"/>
    <lineage>
        <taxon>Bacteria</taxon>
        <taxon>Bacillati</taxon>
        <taxon>Actinomycetota</taxon>
        <taxon>Actinomycetes</taxon>
        <taxon>Pseudonocardiales</taxon>
        <taxon>Pseudonocardiaceae</taxon>
        <taxon>Lentzea</taxon>
    </lineage>
</organism>
<dbReference type="AlphaFoldDB" id="A0A563ELD5"/>